<feature type="non-terminal residue" evidence="1">
    <location>
        <position position="1"/>
    </location>
</feature>
<dbReference type="Proteomes" id="UP001233999">
    <property type="component" value="Unassembled WGS sequence"/>
</dbReference>
<keyword evidence="2" id="KW-1185">Reference proteome</keyword>
<reference evidence="1" key="2">
    <citation type="submission" date="2023-05" db="EMBL/GenBank/DDBJ databases">
        <authorList>
            <person name="Fouks B."/>
        </authorList>
    </citation>
    <scope>NUCLEOTIDE SEQUENCE</scope>
    <source>
        <strain evidence="1">Stay&amp;Tobe</strain>
        <tissue evidence="1">Testes</tissue>
    </source>
</reference>
<sequence length="103" mass="11922">VRSTFAIQKTHSRRPLRCRSGKTFSVYGKKVDQSEKLKHHSLIKINVTSAFVAKVRQSAFFLSQLLWISHRNTPFVILKCCMCSELLMHNCETTKITCNIQYC</sequence>
<gene>
    <name evidence="1" type="ORF">L9F63_023605</name>
</gene>
<name>A0AAD8E947_DIPPU</name>
<proteinExistence type="predicted"/>
<evidence type="ECO:0000313" key="1">
    <source>
        <dbReference type="EMBL" id="KAJ9581219.1"/>
    </source>
</evidence>
<evidence type="ECO:0000313" key="2">
    <source>
        <dbReference type="Proteomes" id="UP001233999"/>
    </source>
</evidence>
<comment type="caution">
    <text evidence="1">The sequence shown here is derived from an EMBL/GenBank/DDBJ whole genome shotgun (WGS) entry which is preliminary data.</text>
</comment>
<organism evidence="1 2">
    <name type="scientific">Diploptera punctata</name>
    <name type="common">Pacific beetle cockroach</name>
    <dbReference type="NCBI Taxonomy" id="6984"/>
    <lineage>
        <taxon>Eukaryota</taxon>
        <taxon>Metazoa</taxon>
        <taxon>Ecdysozoa</taxon>
        <taxon>Arthropoda</taxon>
        <taxon>Hexapoda</taxon>
        <taxon>Insecta</taxon>
        <taxon>Pterygota</taxon>
        <taxon>Neoptera</taxon>
        <taxon>Polyneoptera</taxon>
        <taxon>Dictyoptera</taxon>
        <taxon>Blattodea</taxon>
        <taxon>Blaberoidea</taxon>
        <taxon>Blaberidae</taxon>
        <taxon>Diplopterinae</taxon>
        <taxon>Diploptera</taxon>
    </lineage>
</organism>
<dbReference type="EMBL" id="JASPKZ010007972">
    <property type="protein sequence ID" value="KAJ9581219.1"/>
    <property type="molecule type" value="Genomic_DNA"/>
</dbReference>
<accession>A0AAD8E947</accession>
<protein>
    <submittedName>
        <fullName evidence="1">Uncharacterized protein</fullName>
    </submittedName>
</protein>
<reference evidence="1" key="1">
    <citation type="journal article" date="2023" name="IScience">
        <title>Live-bearing cockroach genome reveals convergent evolutionary mechanisms linked to viviparity in insects and beyond.</title>
        <authorList>
            <person name="Fouks B."/>
            <person name="Harrison M.C."/>
            <person name="Mikhailova A.A."/>
            <person name="Marchal E."/>
            <person name="English S."/>
            <person name="Carruthers M."/>
            <person name="Jennings E.C."/>
            <person name="Chiamaka E.L."/>
            <person name="Frigard R.A."/>
            <person name="Pippel M."/>
            <person name="Attardo G.M."/>
            <person name="Benoit J.B."/>
            <person name="Bornberg-Bauer E."/>
            <person name="Tobe S.S."/>
        </authorList>
    </citation>
    <scope>NUCLEOTIDE SEQUENCE</scope>
    <source>
        <strain evidence="1">Stay&amp;Tobe</strain>
    </source>
</reference>
<dbReference type="AlphaFoldDB" id="A0AAD8E947"/>